<accession>A0A0A7KU04</accession>
<evidence type="ECO:0000313" key="7">
    <source>
        <dbReference type="EMBL" id="AIZ49652.1"/>
    </source>
</evidence>
<keyword evidence="5 6" id="KW-0326">Glycosidase</keyword>
<dbReference type="PANTHER" id="PTHR38107">
    <property type="match status" value="1"/>
</dbReference>
<dbReference type="GO" id="GO:0003796">
    <property type="term" value="F:lysozyme activity"/>
    <property type="evidence" value="ECO:0007669"/>
    <property type="project" value="UniProtKB-EC"/>
</dbReference>
<organism evidence="7">
    <name type="scientific">Aeromonas salmonicida subsp. salmonicida</name>
    <dbReference type="NCBI Taxonomy" id="29491"/>
    <lineage>
        <taxon>Bacteria</taxon>
        <taxon>Pseudomonadati</taxon>
        <taxon>Pseudomonadota</taxon>
        <taxon>Gammaproteobacteria</taxon>
        <taxon>Aeromonadales</taxon>
        <taxon>Aeromonadaceae</taxon>
        <taxon>Aeromonas</taxon>
    </lineage>
</organism>
<comment type="similarity">
    <text evidence="6">Belongs to the glycosyl hydrolase 24 family.</text>
</comment>
<dbReference type="InterPro" id="IPR051018">
    <property type="entry name" value="Bacteriophage_GH24"/>
</dbReference>
<evidence type="ECO:0000256" key="3">
    <source>
        <dbReference type="ARBA" id="ARBA00022638"/>
    </source>
</evidence>
<reference evidence="7" key="2">
    <citation type="journal article" date="2015" name="Vet. Microbiol.">
        <title>Variants of a genomic island in Aeromonas salmonicida subsp. salmonicida link isolates with their geographical origins.</title>
        <authorList>
            <person name="Emond-Rheault J.G."/>
            <person name="Vincent A.T."/>
            <person name="Trudel M.V."/>
            <person name="Brochu F."/>
            <person name="Boyle B."/>
            <person name="Tanaka K.H."/>
            <person name="Attere S.A."/>
            <person name="Jubinville E."/>
            <person name="Loch T.P."/>
            <person name="Winters A.D."/>
            <person name="Faisal M."/>
            <person name="Frenette M."/>
            <person name="Derome N."/>
            <person name="Charette S.J."/>
        </authorList>
    </citation>
    <scope>NUCLEOTIDE SEQUENCE</scope>
    <source>
        <strain evidence="7">HER1085</strain>
    </source>
</reference>
<dbReference type="PANTHER" id="PTHR38107:SF3">
    <property type="entry name" value="LYSOZYME RRRD-RELATED"/>
    <property type="match status" value="1"/>
</dbReference>
<dbReference type="GO" id="GO:0016998">
    <property type="term" value="P:cell wall macromolecule catabolic process"/>
    <property type="evidence" value="ECO:0007669"/>
    <property type="project" value="InterPro"/>
</dbReference>
<evidence type="ECO:0000256" key="4">
    <source>
        <dbReference type="ARBA" id="ARBA00022801"/>
    </source>
</evidence>
<protein>
    <recommendedName>
        <fullName evidence="6">Lysozyme</fullName>
        <ecNumber evidence="6">3.2.1.17</ecNumber>
    </recommendedName>
</protein>
<comment type="catalytic activity">
    <reaction evidence="1 6">
        <text>Hydrolysis of (1-&gt;4)-beta-linkages between N-acetylmuramic acid and N-acetyl-D-glucosamine residues in a peptidoglycan and between N-acetyl-D-glucosamine residues in chitodextrins.</text>
        <dbReference type="EC" id="3.2.1.17"/>
    </reaction>
</comment>
<dbReference type="HAMAP" id="MF_04110">
    <property type="entry name" value="ENDOLYSIN_T4"/>
    <property type="match status" value="1"/>
</dbReference>
<dbReference type="Pfam" id="PF00959">
    <property type="entry name" value="Phage_lysozyme"/>
    <property type="match status" value="1"/>
</dbReference>
<evidence type="ECO:0000256" key="5">
    <source>
        <dbReference type="ARBA" id="ARBA00023295"/>
    </source>
</evidence>
<keyword evidence="2 6" id="KW-0929">Antimicrobial</keyword>
<keyword evidence="4 6" id="KW-0378">Hydrolase</keyword>
<keyword evidence="3 6" id="KW-0081">Bacteriolytic enzyme</keyword>
<dbReference type="Gene3D" id="1.10.530.40">
    <property type="match status" value="1"/>
</dbReference>
<dbReference type="InterPro" id="IPR023347">
    <property type="entry name" value="Lysozyme_dom_sf"/>
</dbReference>
<sequence>MSKVRIAIAALTLSAAGFVGILNREGFEPVAYPDPVHGTKLPTIGFGSTEGVRMGDTITPVAAVNRSLREVRVFENSLKACIQAPLHQYEFDAYVELSHNIGPGAFCRSTIVKRLNVGDYPGACEAILLFKRSGKQDCSAPGNRICPGLWKDRLRLNAKCKGE</sequence>
<dbReference type="InterPro" id="IPR023346">
    <property type="entry name" value="Lysozyme-like_dom_sf"/>
</dbReference>
<dbReference type="SUPFAM" id="SSF53955">
    <property type="entry name" value="Lysozyme-like"/>
    <property type="match status" value="1"/>
</dbReference>
<dbReference type="EC" id="3.2.1.17" evidence="6"/>
<evidence type="ECO:0000256" key="6">
    <source>
        <dbReference type="RuleBase" id="RU003788"/>
    </source>
</evidence>
<proteinExistence type="inferred from homology"/>
<dbReference type="GO" id="GO:0031640">
    <property type="term" value="P:killing of cells of another organism"/>
    <property type="evidence" value="ECO:0007669"/>
    <property type="project" value="UniProtKB-KW"/>
</dbReference>
<dbReference type="AlphaFoldDB" id="A0A0A7KU04"/>
<dbReference type="InterPro" id="IPR002196">
    <property type="entry name" value="Glyco_hydro_24"/>
</dbReference>
<dbReference type="RefSeq" id="WP_005310248.1">
    <property type="nucleotide sequence ID" value="NZ_CDDW01000001.1"/>
</dbReference>
<dbReference type="EMBL" id="KJ626179">
    <property type="protein sequence ID" value="AIZ49652.1"/>
    <property type="molecule type" value="Genomic_DNA"/>
</dbReference>
<dbReference type="InterPro" id="IPR034690">
    <property type="entry name" value="Endolysin_T4_type"/>
</dbReference>
<dbReference type="CDD" id="cd16901">
    <property type="entry name" value="lyz_P1"/>
    <property type="match status" value="1"/>
</dbReference>
<reference evidence="7" key="1">
    <citation type="submission" date="2014-03" db="EMBL/GenBank/DDBJ databases">
        <authorList>
            <person name="Emond-Rheault J.-G."/>
            <person name="Trudel M.V."/>
            <person name="Vincent A.T."/>
            <person name="Brochu F."/>
            <person name="Boyle B."/>
            <person name="Tanaka K.H."/>
            <person name="Attere S.A."/>
            <person name="Jubinville E."/>
            <person name="Frenette M."/>
            <person name="Derome N."/>
            <person name="Charette S.J."/>
        </authorList>
    </citation>
    <scope>NUCLEOTIDE SEQUENCE</scope>
    <source>
        <strain evidence="7">HER1085</strain>
    </source>
</reference>
<dbReference type="GO" id="GO:0042742">
    <property type="term" value="P:defense response to bacterium"/>
    <property type="evidence" value="ECO:0007669"/>
    <property type="project" value="UniProtKB-KW"/>
</dbReference>
<evidence type="ECO:0000256" key="1">
    <source>
        <dbReference type="ARBA" id="ARBA00000632"/>
    </source>
</evidence>
<dbReference type="GO" id="GO:0009253">
    <property type="term" value="P:peptidoglycan catabolic process"/>
    <property type="evidence" value="ECO:0007669"/>
    <property type="project" value="InterPro"/>
</dbReference>
<evidence type="ECO:0000256" key="2">
    <source>
        <dbReference type="ARBA" id="ARBA00022529"/>
    </source>
</evidence>
<name>A0A0A7KU04_AERSS</name>